<dbReference type="EMBL" id="CAJVPU010027335">
    <property type="protein sequence ID" value="CAG8703301.1"/>
    <property type="molecule type" value="Genomic_DNA"/>
</dbReference>
<dbReference type="Proteomes" id="UP000789702">
    <property type="component" value="Unassembled WGS sequence"/>
</dbReference>
<organism evidence="1 2">
    <name type="scientific">Dentiscutata heterogama</name>
    <dbReference type="NCBI Taxonomy" id="1316150"/>
    <lineage>
        <taxon>Eukaryota</taxon>
        <taxon>Fungi</taxon>
        <taxon>Fungi incertae sedis</taxon>
        <taxon>Mucoromycota</taxon>
        <taxon>Glomeromycotina</taxon>
        <taxon>Glomeromycetes</taxon>
        <taxon>Diversisporales</taxon>
        <taxon>Gigasporaceae</taxon>
        <taxon>Dentiscutata</taxon>
    </lineage>
</organism>
<evidence type="ECO:0000313" key="1">
    <source>
        <dbReference type="EMBL" id="CAG8703301.1"/>
    </source>
</evidence>
<keyword evidence="2" id="KW-1185">Reference proteome</keyword>
<gene>
    <name evidence="1" type="ORF">DHETER_LOCUS11870</name>
</gene>
<comment type="caution">
    <text evidence="1">The sequence shown here is derived from an EMBL/GenBank/DDBJ whole genome shotgun (WGS) entry which is preliminary data.</text>
</comment>
<accession>A0ACA9PC47</accession>
<name>A0ACA9PC47_9GLOM</name>
<reference evidence="1" key="1">
    <citation type="submission" date="2021-06" db="EMBL/GenBank/DDBJ databases">
        <authorList>
            <person name="Kallberg Y."/>
            <person name="Tangrot J."/>
            <person name="Rosling A."/>
        </authorList>
    </citation>
    <scope>NUCLEOTIDE SEQUENCE</scope>
    <source>
        <strain evidence="1">IL203A</strain>
    </source>
</reference>
<evidence type="ECO:0000313" key="2">
    <source>
        <dbReference type="Proteomes" id="UP000789702"/>
    </source>
</evidence>
<sequence>MKKLLIIFILTFLIFTVAEELNLKRKDNSLFSLSRKRDFTCSPSETKCGNDNCCSSSQKCIEGFLCCDNKFVCGDDCCSSSQTCVGGAICCDKNLVCGDDCCSSLQTCVQGILQICCDKNFVCGDDCCSPSQQCKNDNSLLSLFKRQENDPPPTCDLPEPSC</sequence>
<protein>
    <submittedName>
        <fullName evidence="1">3496_t:CDS:1</fullName>
    </submittedName>
</protein>
<proteinExistence type="predicted"/>